<reference evidence="1 2" key="1">
    <citation type="journal article" date="2020" name="ISME J.">
        <title>Uncovering the hidden diversity of litter-decomposition mechanisms in mushroom-forming fungi.</title>
        <authorList>
            <person name="Floudas D."/>
            <person name="Bentzer J."/>
            <person name="Ahren D."/>
            <person name="Johansson T."/>
            <person name="Persson P."/>
            <person name="Tunlid A."/>
        </authorList>
    </citation>
    <scope>NUCLEOTIDE SEQUENCE [LARGE SCALE GENOMIC DNA]</scope>
    <source>
        <strain evidence="1 2">CBS 291.85</strain>
    </source>
</reference>
<organism evidence="1 2">
    <name type="scientific">Tetrapyrgos nigripes</name>
    <dbReference type="NCBI Taxonomy" id="182062"/>
    <lineage>
        <taxon>Eukaryota</taxon>
        <taxon>Fungi</taxon>
        <taxon>Dikarya</taxon>
        <taxon>Basidiomycota</taxon>
        <taxon>Agaricomycotina</taxon>
        <taxon>Agaricomycetes</taxon>
        <taxon>Agaricomycetidae</taxon>
        <taxon>Agaricales</taxon>
        <taxon>Marasmiineae</taxon>
        <taxon>Marasmiaceae</taxon>
        <taxon>Tetrapyrgos</taxon>
    </lineage>
</organism>
<name>A0A8H5GW21_9AGAR</name>
<evidence type="ECO:0000313" key="2">
    <source>
        <dbReference type="Proteomes" id="UP000559256"/>
    </source>
</evidence>
<gene>
    <name evidence="1" type="ORF">D9758_005013</name>
</gene>
<dbReference type="EMBL" id="JAACJM010000006">
    <property type="protein sequence ID" value="KAF5372116.1"/>
    <property type="molecule type" value="Genomic_DNA"/>
</dbReference>
<dbReference type="AlphaFoldDB" id="A0A8H5GW21"/>
<protein>
    <submittedName>
        <fullName evidence="1">Uncharacterized protein</fullName>
    </submittedName>
</protein>
<dbReference type="Proteomes" id="UP000559256">
    <property type="component" value="Unassembled WGS sequence"/>
</dbReference>
<keyword evidence="2" id="KW-1185">Reference proteome</keyword>
<evidence type="ECO:0000313" key="1">
    <source>
        <dbReference type="EMBL" id="KAF5372116.1"/>
    </source>
</evidence>
<accession>A0A8H5GW21</accession>
<sequence length="85" mass="8983">MIYNVVIVPAGTCLIPSSVKSAATPTATISMARAEVDCFSHGPWCGFDSMAMSNVVDHSSIPSRAKSPATISMMVSIPQSHKNEE</sequence>
<comment type="caution">
    <text evidence="1">The sequence shown here is derived from an EMBL/GenBank/DDBJ whole genome shotgun (WGS) entry which is preliminary data.</text>
</comment>
<proteinExistence type="predicted"/>